<dbReference type="PANTHER" id="PTHR20371">
    <property type="entry name" value="ENOLASE-PHOSPHATASE E1"/>
    <property type="match status" value="1"/>
</dbReference>
<comment type="caution">
    <text evidence="1">The sequence shown here is derived from an EMBL/GenBank/DDBJ whole genome shotgun (WGS) entry which is preliminary data.</text>
</comment>
<dbReference type="SUPFAM" id="SSF56784">
    <property type="entry name" value="HAD-like"/>
    <property type="match status" value="1"/>
</dbReference>
<organism evidence="1 2">
    <name type="scientific">Danaus chrysippus</name>
    <name type="common">African queen</name>
    <dbReference type="NCBI Taxonomy" id="151541"/>
    <lineage>
        <taxon>Eukaryota</taxon>
        <taxon>Metazoa</taxon>
        <taxon>Ecdysozoa</taxon>
        <taxon>Arthropoda</taxon>
        <taxon>Hexapoda</taxon>
        <taxon>Insecta</taxon>
        <taxon>Pterygota</taxon>
        <taxon>Neoptera</taxon>
        <taxon>Endopterygota</taxon>
        <taxon>Lepidoptera</taxon>
        <taxon>Glossata</taxon>
        <taxon>Ditrysia</taxon>
        <taxon>Papilionoidea</taxon>
        <taxon>Nymphalidae</taxon>
        <taxon>Danainae</taxon>
        <taxon>Danaini</taxon>
        <taxon>Danaina</taxon>
        <taxon>Danaus</taxon>
        <taxon>Anosia</taxon>
    </lineage>
</organism>
<dbReference type="OrthoDB" id="272500at2759"/>
<keyword evidence="2" id="KW-1185">Reference proteome</keyword>
<reference evidence="1" key="1">
    <citation type="submission" date="2021-09" db="EMBL/GenBank/DDBJ databases">
        <authorList>
            <person name="Martin H S."/>
        </authorList>
    </citation>
    <scope>NUCLEOTIDE SEQUENCE</scope>
</reference>
<sequence>MALHHSPKAIPGEDASKEDQIEGLVNNVKWQMSADRKVGALKQLQGLIWKQGYDKGGLKGHVFDDVSTALERWHSIEGQKVHLFIRLRCEETGRETLFTKNYGRQICTLK</sequence>
<dbReference type="GO" id="GO:0019509">
    <property type="term" value="P:L-methionine salvage from methylthioadenosine"/>
    <property type="evidence" value="ECO:0007669"/>
    <property type="project" value="TreeGrafter"/>
</dbReference>
<dbReference type="GO" id="GO:0043874">
    <property type="term" value="F:acireductone synthase activity"/>
    <property type="evidence" value="ECO:0007669"/>
    <property type="project" value="TreeGrafter"/>
</dbReference>
<protein>
    <submittedName>
        <fullName evidence="1">(African queen) hypothetical protein</fullName>
    </submittedName>
</protein>
<proteinExistence type="predicted"/>
<dbReference type="Gene3D" id="1.10.720.60">
    <property type="match status" value="1"/>
</dbReference>
<dbReference type="PANTHER" id="PTHR20371:SF1">
    <property type="entry name" value="ENOLASE-PHOSPHATASE E1"/>
    <property type="match status" value="1"/>
</dbReference>
<evidence type="ECO:0000313" key="1">
    <source>
        <dbReference type="EMBL" id="CAG9575396.1"/>
    </source>
</evidence>
<dbReference type="AlphaFoldDB" id="A0A8J2R0H7"/>
<dbReference type="Proteomes" id="UP000789524">
    <property type="component" value="Unassembled WGS sequence"/>
</dbReference>
<accession>A0A8J2R0H7</accession>
<evidence type="ECO:0000313" key="2">
    <source>
        <dbReference type="Proteomes" id="UP000789524"/>
    </source>
</evidence>
<gene>
    <name evidence="1" type="ORF">DCHRY22_LOCUS11312</name>
</gene>
<dbReference type="EMBL" id="CAKASE010000074">
    <property type="protein sequence ID" value="CAG9575396.1"/>
    <property type="molecule type" value="Genomic_DNA"/>
</dbReference>
<name>A0A8J2R0H7_9NEOP</name>
<dbReference type="InterPro" id="IPR036412">
    <property type="entry name" value="HAD-like_sf"/>
</dbReference>